<evidence type="ECO:0000313" key="2">
    <source>
        <dbReference type="Proteomes" id="UP000095751"/>
    </source>
</evidence>
<dbReference type="KEGG" id="fcy:FRACYDRAFT_258874"/>
<dbReference type="AlphaFoldDB" id="A0A1E7FV02"/>
<accession>A0A1E7FV02</accession>
<protein>
    <recommendedName>
        <fullName evidence="3">ARM repeat-containing protein</fullName>
    </recommendedName>
</protein>
<sequence length="409" mass="46159">MDFLMRMLQYFQLRDIDVLRRGWGAISLLTTDANTIRLGQQQRPIRESSNLEEDISLITIVMRSHSKCEEIQYLGFRAMEYLVMSVHHDDDNDDNSSNSNSNNTEIDWGTLVKGGAISAFVDILRNFQNRKDMTTSCFMFLFMLIKEGEDVNARRIFIELGGIPLILQSIIRYVDKTDLTHTGCALIHYLSTFETSRDDLINHNVIDCLVVVLDNHTSNNNTEIINMCLVSLRQISVDNDLPAGQHQHEFIPILIQLMKYYPDDEGVQFYSSILIRTAGRTETIHHQLVVPTIVAAMRRFPDHDGIVFFGSLLFWKIISNDNTNTNEALTFISSEGGIESVIAATISNNGNLVGLATVAHAILIHAWEIRPPEQEPAVVAFGGSREIISLITKFNQRNAANNVPLHIAI</sequence>
<reference evidence="1 2" key="1">
    <citation type="submission" date="2016-09" db="EMBL/GenBank/DDBJ databases">
        <title>Extensive genetic diversity and differential bi-allelic expression allows diatom success in the polar Southern Ocean.</title>
        <authorList>
            <consortium name="DOE Joint Genome Institute"/>
            <person name="Mock T."/>
            <person name="Otillar R.P."/>
            <person name="Strauss J."/>
            <person name="Dupont C."/>
            <person name="Frickenhaus S."/>
            <person name="Maumus F."/>
            <person name="Mcmullan M."/>
            <person name="Sanges R."/>
            <person name="Schmutz J."/>
            <person name="Toseland A."/>
            <person name="Valas R."/>
            <person name="Veluchamy A."/>
            <person name="Ward B.J."/>
            <person name="Allen A."/>
            <person name="Barry K."/>
            <person name="Falciatore A."/>
            <person name="Ferrante M."/>
            <person name="Fortunato A.E."/>
            <person name="Gloeckner G."/>
            <person name="Gruber A."/>
            <person name="Hipkin R."/>
            <person name="Janech M."/>
            <person name="Kroth P."/>
            <person name="Leese F."/>
            <person name="Lindquist E."/>
            <person name="Lyon B.R."/>
            <person name="Martin J."/>
            <person name="Mayer C."/>
            <person name="Parker M."/>
            <person name="Quesneville H."/>
            <person name="Raymond J."/>
            <person name="Uhlig C."/>
            <person name="Valentin K.U."/>
            <person name="Worden A.Z."/>
            <person name="Armbrust E.V."/>
            <person name="Bowler C."/>
            <person name="Green B."/>
            <person name="Moulton V."/>
            <person name="Van Oosterhout C."/>
            <person name="Grigoriev I."/>
        </authorList>
    </citation>
    <scope>NUCLEOTIDE SEQUENCE [LARGE SCALE GENOMIC DNA]</scope>
    <source>
        <strain evidence="1 2">CCMP1102</strain>
    </source>
</reference>
<dbReference type="EMBL" id="KV784353">
    <property type="protein sequence ID" value="OEU21988.1"/>
    <property type="molecule type" value="Genomic_DNA"/>
</dbReference>
<dbReference type="OrthoDB" id="10565836at2759"/>
<gene>
    <name evidence="1" type="ORF">FRACYDRAFT_258874</name>
</gene>
<evidence type="ECO:0000313" key="1">
    <source>
        <dbReference type="EMBL" id="OEU21988.1"/>
    </source>
</evidence>
<dbReference type="Proteomes" id="UP000095751">
    <property type="component" value="Unassembled WGS sequence"/>
</dbReference>
<organism evidence="1 2">
    <name type="scientific">Fragilariopsis cylindrus CCMP1102</name>
    <dbReference type="NCBI Taxonomy" id="635003"/>
    <lineage>
        <taxon>Eukaryota</taxon>
        <taxon>Sar</taxon>
        <taxon>Stramenopiles</taxon>
        <taxon>Ochrophyta</taxon>
        <taxon>Bacillariophyta</taxon>
        <taxon>Bacillariophyceae</taxon>
        <taxon>Bacillariophycidae</taxon>
        <taxon>Bacillariales</taxon>
        <taxon>Bacillariaceae</taxon>
        <taxon>Fragilariopsis</taxon>
    </lineage>
</organism>
<dbReference type="SUPFAM" id="SSF48371">
    <property type="entry name" value="ARM repeat"/>
    <property type="match status" value="1"/>
</dbReference>
<dbReference type="InterPro" id="IPR011989">
    <property type="entry name" value="ARM-like"/>
</dbReference>
<dbReference type="InParanoid" id="A0A1E7FV02"/>
<keyword evidence="2" id="KW-1185">Reference proteome</keyword>
<dbReference type="InterPro" id="IPR016024">
    <property type="entry name" value="ARM-type_fold"/>
</dbReference>
<proteinExistence type="predicted"/>
<name>A0A1E7FV02_9STRA</name>
<evidence type="ECO:0008006" key="3">
    <source>
        <dbReference type="Google" id="ProtNLM"/>
    </source>
</evidence>
<dbReference type="Gene3D" id="1.25.10.10">
    <property type="entry name" value="Leucine-rich Repeat Variant"/>
    <property type="match status" value="1"/>
</dbReference>